<protein>
    <submittedName>
        <fullName evidence="2">Uncharacterized protein</fullName>
    </submittedName>
</protein>
<keyword evidence="1" id="KW-0732">Signal</keyword>
<proteinExistence type="predicted"/>
<dbReference type="Gene3D" id="2.10.80.10">
    <property type="entry name" value="Lipase, subunit A"/>
    <property type="match status" value="1"/>
</dbReference>
<organism evidence="2 3">
    <name type="scientific">Candidula unifasciata</name>
    <dbReference type="NCBI Taxonomy" id="100452"/>
    <lineage>
        <taxon>Eukaryota</taxon>
        <taxon>Metazoa</taxon>
        <taxon>Spiralia</taxon>
        <taxon>Lophotrochozoa</taxon>
        <taxon>Mollusca</taxon>
        <taxon>Gastropoda</taxon>
        <taxon>Heterobranchia</taxon>
        <taxon>Euthyneura</taxon>
        <taxon>Panpulmonata</taxon>
        <taxon>Eupulmonata</taxon>
        <taxon>Stylommatophora</taxon>
        <taxon>Helicina</taxon>
        <taxon>Helicoidea</taxon>
        <taxon>Geomitridae</taxon>
        <taxon>Candidula</taxon>
    </lineage>
</organism>
<dbReference type="Proteomes" id="UP000678393">
    <property type="component" value="Unassembled WGS sequence"/>
</dbReference>
<sequence>MAVVSMLVFFFLCGKCVKHCSTKWDCPKDECCADLTVPSNRAKRESFVGTCRRLGTANDKCYRSDSIDDDVNFLCPCGTGFYCQGGNQDEGEIPLGEP</sequence>
<feature type="signal peptide" evidence="1">
    <location>
        <begin position="1"/>
        <end position="22"/>
    </location>
</feature>
<comment type="caution">
    <text evidence="2">The sequence shown here is derived from an EMBL/GenBank/DDBJ whole genome shotgun (WGS) entry which is preliminary data.</text>
</comment>
<feature type="non-terminal residue" evidence="2">
    <location>
        <position position="98"/>
    </location>
</feature>
<feature type="chain" id="PRO_5035896782" evidence="1">
    <location>
        <begin position="23"/>
        <end position="98"/>
    </location>
</feature>
<evidence type="ECO:0000256" key="1">
    <source>
        <dbReference type="SAM" id="SignalP"/>
    </source>
</evidence>
<reference evidence="2" key="1">
    <citation type="submission" date="2021-04" db="EMBL/GenBank/DDBJ databases">
        <authorList>
            <consortium name="Molecular Ecology Group"/>
        </authorList>
    </citation>
    <scope>NUCLEOTIDE SEQUENCE</scope>
</reference>
<evidence type="ECO:0000313" key="3">
    <source>
        <dbReference type="Proteomes" id="UP000678393"/>
    </source>
</evidence>
<name>A0A8S3Z8Z0_9EUPU</name>
<evidence type="ECO:0000313" key="2">
    <source>
        <dbReference type="EMBL" id="CAG5123496.1"/>
    </source>
</evidence>
<dbReference type="EMBL" id="CAJHNH020001544">
    <property type="protein sequence ID" value="CAG5123496.1"/>
    <property type="molecule type" value="Genomic_DNA"/>
</dbReference>
<dbReference type="AlphaFoldDB" id="A0A8S3Z8Z0"/>
<accession>A0A8S3Z8Z0</accession>
<keyword evidence="3" id="KW-1185">Reference proteome</keyword>
<gene>
    <name evidence="2" type="ORF">CUNI_LOCUS9054</name>
</gene>